<sequence>MDMSIKLNASYPAGATQASQANSVSTAQAKTAVETEPASVEEPQRMALEKAVTDIREFVQATQRNLDFSIDDTTGKVVVKVIATDSGEVIRQIPSETALKLAQNLSDASSLLFEAKA</sequence>
<reference evidence="2 3" key="1">
    <citation type="submission" date="2020-12" db="EMBL/GenBank/DDBJ databases">
        <title>Comparative genomic insights into the epidemiology and virulence of plant pathogenic Pseudomonads from Turkey.</title>
        <authorList>
            <person name="Dillon M."/>
            <person name="Ruiz-Bedoya T."/>
            <person name="Bendalovic-Torma C."/>
            <person name="Guttman K.M."/>
            <person name="Kwak H."/>
            <person name="Middleton M.A."/>
            <person name="Wang P.W."/>
            <person name="Horuz S."/>
            <person name="Aysan Y."/>
            <person name="Guttman D.S."/>
        </authorList>
    </citation>
    <scope>NUCLEOTIDE SEQUENCE [LARGE SCALE GENOMIC DNA]</scope>
    <source>
        <strain evidence="2 3">S4_EA_3a</strain>
    </source>
</reference>
<evidence type="ECO:0000256" key="1">
    <source>
        <dbReference type="SAM" id="MobiDB-lite"/>
    </source>
</evidence>
<gene>
    <name evidence="2" type="ORF">YA0849_13035</name>
</gene>
<name>A0ABS0VEH8_PSEVE</name>
<dbReference type="EMBL" id="JAEILD010000059">
    <property type="protein sequence ID" value="MBI6649927.1"/>
    <property type="molecule type" value="Genomic_DNA"/>
</dbReference>
<dbReference type="InterPro" id="IPR005186">
    <property type="entry name" value="FlaG"/>
</dbReference>
<dbReference type="PANTHER" id="PTHR37166">
    <property type="entry name" value="PROTEIN FLAG"/>
    <property type="match status" value="1"/>
</dbReference>
<keyword evidence="2" id="KW-0969">Cilium</keyword>
<organism evidence="2 3">
    <name type="scientific">Pseudomonas veronii</name>
    <dbReference type="NCBI Taxonomy" id="76761"/>
    <lineage>
        <taxon>Bacteria</taxon>
        <taxon>Pseudomonadati</taxon>
        <taxon>Pseudomonadota</taxon>
        <taxon>Gammaproteobacteria</taxon>
        <taxon>Pseudomonadales</taxon>
        <taxon>Pseudomonadaceae</taxon>
        <taxon>Pseudomonas</taxon>
    </lineage>
</organism>
<dbReference type="Pfam" id="PF03646">
    <property type="entry name" value="FlaG"/>
    <property type="match status" value="1"/>
</dbReference>
<dbReference type="InterPro" id="IPR035924">
    <property type="entry name" value="FlaG-like_sf"/>
</dbReference>
<comment type="caution">
    <text evidence="2">The sequence shown here is derived from an EMBL/GenBank/DDBJ whole genome shotgun (WGS) entry which is preliminary data.</text>
</comment>
<evidence type="ECO:0000313" key="3">
    <source>
        <dbReference type="Proteomes" id="UP000614123"/>
    </source>
</evidence>
<feature type="compositionally biased region" description="Polar residues" evidence="1">
    <location>
        <begin position="16"/>
        <end position="29"/>
    </location>
</feature>
<protein>
    <submittedName>
        <fullName evidence="2">Flagellar protein FlaG</fullName>
    </submittedName>
</protein>
<dbReference type="PANTHER" id="PTHR37166:SF1">
    <property type="entry name" value="PROTEIN FLAG"/>
    <property type="match status" value="1"/>
</dbReference>
<keyword evidence="2" id="KW-0966">Cell projection</keyword>
<dbReference type="Gene3D" id="3.30.160.170">
    <property type="entry name" value="FlaG-like"/>
    <property type="match status" value="1"/>
</dbReference>
<keyword evidence="2" id="KW-0282">Flagellum</keyword>
<dbReference type="RefSeq" id="WP_198717160.1">
    <property type="nucleotide sequence ID" value="NZ_JAEILD010000059.1"/>
</dbReference>
<feature type="region of interest" description="Disordered" evidence="1">
    <location>
        <begin position="1"/>
        <end position="43"/>
    </location>
</feature>
<dbReference type="Proteomes" id="UP000614123">
    <property type="component" value="Unassembled WGS sequence"/>
</dbReference>
<proteinExistence type="predicted"/>
<keyword evidence="3" id="KW-1185">Reference proteome</keyword>
<accession>A0ABS0VEH8</accession>
<dbReference type="SUPFAM" id="SSF160214">
    <property type="entry name" value="FlaG-like"/>
    <property type="match status" value="1"/>
</dbReference>
<evidence type="ECO:0000313" key="2">
    <source>
        <dbReference type="EMBL" id="MBI6649927.1"/>
    </source>
</evidence>